<proteinExistence type="predicted"/>
<evidence type="ECO:0000313" key="3">
    <source>
        <dbReference type="Proteomes" id="UP001497457"/>
    </source>
</evidence>
<sequence length="69" mass="7682">MVPPIALERPALSAELQKHQFFATETKYPVSLVFASVDIWEHLSAGDAVQIVSKNSVTEIPNRFLKVCL</sequence>
<accession>A0ABC9BBM2</accession>
<gene>
    <name evidence="1" type="ORF">URODEC1_LOCUS63647</name>
    <name evidence="2" type="ORF">URODEC1_LOCUS66142</name>
</gene>
<dbReference type="Proteomes" id="UP001497457">
    <property type="component" value="Chromosome 26rd"/>
</dbReference>
<dbReference type="EMBL" id="OZ075135">
    <property type="protein sequence ID" value="CAL4998000.1"/>
    <property type="molecule type" value="Genomic_DNA"/>
</dbReference>
<protein>
    <submittedName>
        <fullName evidence="1">Uncharacterized protein</fullName>
    </submittedName>
</protein>
<keyword evidence="3" id="KW-1185">Reference proteome</keyword>
<organism evidence="1 3">
    <name type="scientific">Urochloa decumbens</name>
    <dbReference type="NCBI Taxonomy" id="240449"/>
    <lineage>
        <taxon>Eukaryota</taxon>
        <taxon>Viridiplantae</taxon>
        <taxon>Streptophyta</taxon>
        <taxon>Embryophyta</taxon>
        <taxon>Tracheophyta</taxon>
        <taxon>Spermatophyta</taxon>
        <taxon>Magnoliopsida</taxon>
        <taxon>Liliopsida</taxon>
        <taxon>Poales</taxon>
        <taxon>Poaceae</taxon>
        <taxon>PACMAD clade</taxon>
        <taxon>Panicoideae</taxon>
        <taxon>Panicodae</taxon>
        <taxon>Paniceae</taxon>
        <taxon>Melinidinae</taxon>
        <taxon>Urochloa</taxon>
    </lineage>
</organism>
<evidence type="ECO:0000313" key="1">
    <source>
        <dbReference type="EMBL" id="CAL4998000.1"/>
    </source>
</evidence>
<reference evidence="1" key="1">
    <citation type="submission" date="2024-10" db="EMBL/GenBank/DDBJ databases">
        <authorList>
            <person name="Ryan C."/>
        </authorList>
    </citation>
    <scope>NUCLEOTIDE SEQUENCE [LARGE SCALE GENOMIC DNA]</scope>
</reference>
<name>A0ABC9BBM2_9POAL</name>
<evidence type="ECO:0000313" key="2">
    <source>
        <dbReference type="EMBL" id="CAL5002858.1"/>
    </source>
</evidence>
<dbReference type="AlphaFoldDB" id="A0ABC9BBM2"/>
<dbReference type="EMBL" id="OZ075136">
    <property type="protein sequence ID" value="CAL5002858.1"/>
    <property type="molecule type" value="Genomic_DNA"/>
</dbReference>
<dbReference type="Proteomes" id="UP001497457">
    <property type="component" value="Chromosome 25rd"/>
</dbReference>